<evidence type="ECO:0000313" key="2">
    <source>
        <dbReference type="EMBL" id="MBB6566245.1"/>
    </source>
</evidence>
<feature type="transmembrane region" description="Helical" evidence="1">
    <location>
        <begin position="45"/>
        <end position="67"/>
    </location>
</feature>
<proteinExistence type="predicted"/>
<dbReference type="Proteomes" id="UP000534306">
    <property type="component" value="Unassembled WGS sequence"/>
</dbReference>
<gene>
    <name evidence="2" type="ORF">HNR71_001882</name>
    <name evidence="3" type="ORF">HPO96_22850</name>
</gene>
<accession>A0A7Y4L2E6</accession>
<comment type="caution">
    <text evidence="3">The sequence shown here is derived from an EMBL/GenBank/DDBJ whole genome shotgun (WGS) entry which is preliminary data.</text>
</comment>
<keyword evidence="1" id="KW-0812">Transmembrane</keyword>
<keyword evidence="1" id="KW-0472">Membrane</keyword>
<dbReference type="EMBL" id="JACHKF010000001">
    <property type="protein sequence ID" value="MBB6566245.1"/>
    <property type="molecule type" value="Genomic_DNA"/>
</dbReference>
<reference evidence="2 5" key="2">
    <citation type="submission" date="2020-08" db="EMBL/GenBank/DDBJ databases">
        <title>Sequencing the genomes of 1000 actinobacteria strains.</title>
        <authorList>
            <person name="Klenk H.-P."/>
        </authorList>
    </citation>
    <scope>NUCLEOTIDE SEQUENCE [LARGE SCALE GENOMIC DNA]</scope>
    <source>
        <strain evidence="2 5">DSM 15626</strain>
    </source>
</reference>
<name>A0A7Y4L2E6_9ACTN</name>
<keyword evidence="4" id="KW-1185">Reference proteome</keyword>
<dbReference type="AlphaFoldDB" id="A0A7Y4L2E6"/>
<sequence length="270" mass="28539">MNFESELKDQLHAGVDDADVDIDRLIAGGRATGRRFTRRRRIGQAMLSVTATAAVVGVVVAVGGALAGPAQPSIGPAGPATQAPDEPITPQAAWKIVIDQLPKGGKFKDVKGGHEGPLANPDIVWAKGVYTDAKGPSQLSLNLDWRDDVELGCNSADTCKTQPLADGRTLVLLSDSGDAGEKGNEARIKQQDGWILTVRSDNATTWKGAGTRPEPPLSQDQLRAIVLSLRWQQQVPAELVAAAAPLFVPTSMPVIPPHTPSSPTMTETPR</sequence>
<evidence type="ECO:0000313" key="5">
    <source>
        <dbReference type="Proteomes" id="UP000553957"/>
    </source>
</evidence>
<keyword evidence="1" id="KW-1133">Transmembrane helix</keyword>
<dbReference type="RefSeq" id="WP_171675723.1">
    <property type="nucleotide sequence ID" value="NZ_BAAAGT010000010.1"/>
</dbReference>
<evidence type="ECO:0000256" key="1">
    <source>
        <dbReference type="SAM" id="Phobius"/>
    </source>
</evidence>
<organism evidence="3 4">
    <name type="scientific">Kribbella sandramycini</name>
    <dbReference type="NCBI Taxonomy" id="60450"/>
    <lineage>
        <taxon>Bacteria</taxon>
        <taxon>Bacillati</taxon>
        <taxon>Actinomycetota</taxon>
        <taxon>Actinomycetes</taxon>
        <taxon>Propionibacteriales</taxon>
        <taxon>Kribbellaceae</taxon>
        <taxon>Kribbella</taxon>
    </lineage>
</organism>
<dbReference type="EMBL" id="JABJRC010000005">
    <property type="protein sequence ID" value="NOL43090.1"/>
    <property type="molecule type" value="Genomic_DNA"/>
</dbReference>
<evidence type="ECO:0000313" key="3">
    <source>
        <dbReference type="EMBL" id="NOL43090.1"/>
    </source>
</evidence>
<evidence type="ECO:0000313" key="4">
    <source>
        <dbReference type="Proteomes" id="UP000534306"/>
    </source>
</evidence>
<dbReference type="Proteomes" id="UP000553957">
    <property type="component" value="Unassembled WGS sequence"/>
</dbReference>
<protein>
    <submittedName>
        <fullName evidence="3">Uncharacterized protein</fullName>
    </submittedName>
</protein>
<reference evidence="3 4" key="1">
    <citation type="submission" date="2020-05" db="EMBL/GenBank/DDBJ databases">
        <title>Genome sequence of Kribbella sandramycini ATCC 39419.</title>
        <authorList>
            <person name="Maclea K.S."/>
            <person name="Fair J.L."/>
        </authorList>
    </citation>
    <scope>NUCLEOTIDE SEQUENCE [LARGE SCALE GENOMIC DNA]</scope>
    <source>
        <strain evidence="3 4">ATCC 39419</strain>
    </source>
</reference>